<evidence type="ECO:0000313" key="1">
    <source>
        <dbReference type="EMBL" id="KIE42488.1"/>
    </source>
</evidence>
<proteinExistence type="predicted"/>
<name>A0A0C1TT19_9BACT</name>
<reference evidence="1 2" key="1">
    <citation type="submission" date="2015-01" db="EMBL/GenBank/DDBJ databases">
        <title>Genome sequence of the anaerobic bacterium Geobacter soli GSS01, a dissimilatory Fe(III) reducer from soil.</title>
        <authorList>
            <person name="Yang G."/>
            <person name="Zhou S."/>
        </authorList>
    </citation>
    <scope>NUCLEOTIDE SEQUENCE [LARGE SCALE GENOMIC DNA]</scope>
    <source>
        <strain evidence="1 2">GSS01</strain>
    </source>
</reference>
<dbReference type="AlphaFoldDB" id="A0A0C1TT19"/>
<evidence type="ECO:0000313" key="2">
    <source>
        <dbReference type="Proteomes" id="UP000031433"/>
    </source>
</evidence>
<keyword evidence="2" id="KW-1185">Reference proteome</keyword>
<dbReference type="Proteomes" id="UP000031433">
    <property type="component" value="Unassembled WGS sequence"/>
</dbReference>
<organism evidence="1 2">
    <name type="scientific">Geobacter soli</name>
    <dbReference type="NCBI Taxonomy" id="1510391"/>
    <lineage>
        <taxon>Bacteria</taxon>
        <taxon>Pseudomonadati</taxon>
        <taxon>Thermodesulfobacteriota</taxon>
        <taxon>Desulfuromonadia</taxon>
        <taxon>Geobacterales</taxon>
        <taxon>Geobacteraceae</taxon>
        <taxon>Geobacter</taxon>
    </lineage>
</organism>
<gene>
    <name evidence="1" type="ORF">SE37_07505</name>
</gene>
<protein>
    <submittedName>
        <fullName evidence="1">Uncharacterized protein</fullName>
    </submittedName>
</protein>
<accession>A0A0C1TT19</accession>
<sequence>MIRLSSEPEVRSMPDSPWKRAMEARISIAHGNLEGMEFDVVADCGGDFYLLEQGDDLQRVVLYEGGEPIDLTDLDSMCYEYVDLSEDEAVFDIYWGTGDEGGPSFFILNEPWIGESFRRSLLAKSQE</sequence>
<comment type="caution">
    <text evidence="1">The sequence shown here is derived from an EMBL/GenBank/DDBJ whole genome shotgun (WGS) entry which is preliminary data.</text>
</comment>
<dbReference type="EMBL" id="JXBL01000001">
    <property type="protein sequence ID" value="KIE42488.1"/>
    <property type="molecule type" value="Genomic_DNA"/>
</dbReference>